<dbReference type="InterPro" id="IPR014543">
    <property type="entry name" value="UCP028291"/>
</dbReference>
<dbReference type="AlphaFoldDB" id="A0A2N8SZN1"/>
<dbReference type="Proteomes" id="UP000235897">
    <property type="component" value="Unassembled WGS sequence"/>
</dbReference>
<sequence length="93" mass="10623">MFSSSVRIQTSNPSRLIRRLCKHWGHKFEVNFDDQQGRIALGETICLPEAGEGTLKAELQTADEAQLSRMEGVVADHLQRMATDETFTFVWQR</sequence>
<dbReference type="Gene3D" id="3.30.310.50">
    <property type="entry name" value="Alpha-D-phosphohexomutase, C-terminal domain"/>
    <property type="match status" value="1"/>
</dbReference>
<proteinExistence type="predicted"/>
<evidence type="ECO:0000313" key="2">
    <source>
        <dbReference type="Proteomes" id="UP000235897"/>
    </source>
</evidence>
<comment type="caution">
    <text evidence="1">The sequence shown here is derived from an EMBL/GenBank/DDBJ whole genome shotgun (WGS) entry which is preliminary data.</text>
</comment>
<dbReference type="RefSeq" id="WP_102845908.1">
    <property type="nucleotide sequence ID" value="NZ_JAMOIG010000003.1"/>
</dbReference>
<dbReference type="OrthoDB" id="9806511at2"/>
<dbReference type="Pfam" id="PF09981">
    <property type="entry name" value="DUF2218"/>
    <property type="match status" value="1"/>
</dbReference>
<name>A0A2N8SZN1_STUST</name>
<gene>
    <name evidence="1" type="ORF">CXL00_02575</name>
</gene>
<protein>
    <submittedName>
        <fullName evidence="1">DUF2218 domain-containing protein</fullName>
    </submittedName>
</protein>
<reference evidence="1 2" key="1">
    <citation type="submission" date="2018-01" db="EMBL/GenBank/DDBJ databases">
        <title>Denitrification phenotypes of diverse strains of Pseudomonas stutzeri.</title>
        <authorList>
            <person name="Milligan D.A."/>
            <person name="Bergaust L."/>
            <person name="Bakken L.R."/>
            <person name="Frostegard A."/>
        </authorList>
    </citation>
    <scope>NUCLEOTIDE SEQUENCE [LARGE SCALE GENOMIC DNA]</scope>
    <source>
        <strain evidence="1 2">28a3</strain>
    </source>
</reference>
<accession>A0A2N8SZN1</accession>
<evidence type="ECO:0000313" key="1">
    <source>
        <dbReference type="EMBL" id="PNG07952.1"/>
    </source>
</evidence>
<dbReference type="PIRSF" id="PIRSF028291">
    <property type="entry name" value="UCP028291"/>
    <property type="match status" value="1"/>
</dbReference>
<organism evidence="1 2">
    <name type="scientific">Stutzerimonas stutzeri</name>
    <name type="common">Pseudomonas stutzeri</name>
    <dbReference type="NCBI Taxonomy" id="316"/>
    <lineage>
        <taxon>Bacteria</taxon>
        <taxon>Pseudomonadati</taxon>
        <taxon>Pseudomonadota</taxon>
        <taxon>Gammaproteobacteria</taxon>
        <taxon>Pseudomonadales</taxon>
        <taxon>Pseudomonadaceae</taxon>
        <taxon>Stutzerimonas</taxon>
    </lineage>
</organism>
<dbReference type="EMBL" id="POUW01000001">
    <property type="protein sequence ID" value="PNG07952.1"/>
    <property type="molecule type" value="Genomic_DNA"/>
</dbReference>